<keyword evidence="9" id="KW-1185">Reference proteome</keyword>
<feature type="region of interest" description="Disordered" evidence="6">
    <location>
        <begin position="187"/>
        <end position="256"/>
    </location>
</feature>
<dbReference type="Proteomes" id="UP000796880">
    <property type="component" value="Unassembled WGS sequence"/>
</dbReference>
<dbReference type="Gene3D" id="1.10.10.60">
    <property type="entry name" value="Homeodomain-like"/>
    <property type="match status" value="2"/>
</dbReference>
<evidence type="ECO:0000259" key="7">
    <source>
        <dbReference type="PROSITE" id="PS50090"/>
    </source>
</evidence>
<dbReference type="InterPro" id="IPR001005">
    <property type="entry name" value="SANT/Myb"/>
</dbReference>
<dbReference type="PANTHER" id="PTHR21654:SF73">
    <property type="entry name" value="TRIHELIX TRANSCRIPTION FACTOR GT-2"/>
    <property type="match status" value="1"/>
</dbReference>
<evidence type="ECO:0000256" key="3">
    <source>
        <dbReference type="ARBA" id="ARBA00023125"/>
    </source>
</evidence>
<protein>
    <recommendedName>
        <fullName evidence="7">Myb-like domain-containing protein</fullName>
    </recommendedName>
</protein>
<dbReference type="FunFam" id="1.10.10.60:FF:000092">
    <property type="entry name" value="Trihelix transcription factor GT-2"/>
    <property type="match status" value="1"/>
</dbReference>
<evidence type="ECO:0000313" key="8">
    <source>
        <dbReference type="EMBL" id="KAF3445514.1"/>
    </source>
</evidence>
<dbReference type="SMART" id="SM00717">
    <property type="entry name" value="SANT"/>
    <property type="match status" value="2"/>
</dbReference>
<keyword evidence="3" id="KW-0238">DNA-binding</keyword>
<dbReference type="AlphaFoldDB" id="A0A8K0H4P2"/>
<dbReference type="GO" id="GO:0005634">
    <property type="term" value="C:nucleus"/>
    <property type="evidence" value="ECO:0007669"/>
    <property type="project" value="UniProtKB-SubCell"/>
</dbReference>
<feature type="region of interest" description="Disordered" evidence="6">
    <location>
        <begin position="36"/>
        <end position="82"/>
    </location>
</feature>
<feature type="compositionally biased region" description="Low complexity" evidence="6">
    <location>
        <begin position="214"/>
        <end position="236"/>
    </location>
</feature>
<evidence type="ECO:0000256" key="1">
    <source>
        <dbReference type="ARBA" id="ARBA00004123"/>
    </source>
</evidence>
<dbReference type="OrthoDB" id="691673at2759"/>
<dbReference type="Pfam" id="PF13837">
    <property type="entry name" value="Myb_DNA-bind_4"/>
    <property type="match status" value="2"/>
</dbReference>
<evidence type="ECO:0000256" key="4">
    <source>
        <dbReference type="ARBA" id="ARBA00023163"/>
    </source>
</evidence>
<evidence type="ECO:0000256" key="2">
    <source>
        <dbReference type="ARBA" id="ARBA00023015"/>
    </source>
</evidence>
<dbReference type="PROSITE" id="PS50090">
    <property type="entry name" value="MYB_LIKE"/>
    <property type="match status" value="1"/>
</dbReference>
<proteinExistence type="predicted"/>
<reference evidence="8" key="1">
    <citation type="submission" date="2020-03" db="EMBL/GenBank/DDBJ databases">
        <title>A high-quality chromosome-level genome assembly of a woody plant with both climbing and erect habits, Rhamnella rubrinervis.</title>
        <authorList>
            <person name="Lu Z."/>
            <person name="Yang Y."/>
            <person name="Zhu X."/>
            <person name="Sun Y."/>
        </authorList>
    </citation>
    <scope>NUCLEOTIDE SEQUENCE</scope>
    <source>
        <strain evidence="8">BYM</strain>
        <tissue evidence="8">Leaf</tissue>
    </source>
</reference>
<feature type="compositionally biased region" description="Basic residues" evidence="6">
    <location>
        <begin position="188"/>
        <end position="201"/>
    </location>
</feature>
<organism evidence="8 9">
    <name type="scientific">Rhamnella rubrinervis</name>
    <dbReference type="NCBI Taxonomy" id="2594499"/>
    <lineage>
        <taxon>Eukaryota</taxon>
        <taxon>Viridiplantae</taxon>
        <taxon>Streptophyta</taxon>
        <taxon>Embryophyta</taxon>
        <taxon>Tracheophyta</taxon>
        <taxon>Spermatophyta</taxon>
        <taxon>Magnoliopsida</taxon>
        <taxon>eudicotyledons</taxon>
        <taxon>Gunneridae</taxon>
        <taxon>Pentapetalae</taxon>
        <taxon>rosids</taxon>
        <taxon>fabids</taxon>
        <taxon>Rosales</taxon>
        <taxon>Rhamnaceae</taxon>
        <taxon>rhamnoid group</taxon>
        <taxon>Rhamneae</taxon>
        <taxon>Rhamnella</taxon>
    </lineage>
</organism>
<accession>A0A8K0H4P2</accession>
<feature type="region of interest" description="Disordered" evidence="6">
    <location>
        <begin position="595"/>
        <end position="659"/>
    </location>
</feature>
<keyword evidence="2" id="KW-0805">Transcription regulation</keyword>
<evidence type="ECO:0000256" key="5">
    <source>
        <dbReference type="ARBA" id="ARBA00023242"/>
    </source>
</evidence>
<sequence length="659" mass="73953">MGDASLGAVEISSAADSHHVVAAASETVVAVAASGGGEVHEAGSGDTDMVGDASNSAEEGAATDKGIRSEEGDRNNAGNRWPRQETLALLKIRSDMDATFRDSTLKGPLWEEISRCNFMDSKPKKLYVLSIFRKMAELGYQRSSKKCKEKFENVYKYHKRTKEGRTGKSEGKTYRFFDQLEAFETHHSYHHHHHQPLHQLHHPPSNKPAHQVITTTASSSPWTTTTTTTTTNSAPTVSHIFAPSSTNPTTIPPLPPPTNPINSLPLHTKSVVNYSLISDVPSNNSFPNNISANLFSSSTSSSTASDEEFQARHKRKRKWKDFFKKLTKEVLRKQEELQKKFLEAVEKNEHERMVREEAWRLQEMTRINREHEILVQERSTAAAKDAAVIAFLQKVSGGGGVGQVVQNPNDVHDNLMTLPPPQPPQPTPPQQLVSATTKNNSEVAKLDFVVGDNNAVLASPSRWPKAEVQALIQLRTCLDLKYQDNGPKGPLWEEISAGMRRLGYNRSAKRCKEKWENINKYFKKVKDNNKKRPEDSKTCPYFQQLDALYREKNNRLEKNPCNNIAENNNGANAEKPVPSHMGIMEPPLMVQPERQWPAQQENQLDSVIEEMGRENITADPNQEEDDDDDDGDSTEDDEDRERGGYEIINNKQPSMDMVE</sequence>
<comment type="caution">
    <text evidence="8">The sequence shown here is derived from an EMBL/GenBank/DDBJ whole genome shotgun (WGS) entry which is preliminary data.</text>
</comment>
<dbReference type="InterPro" id="IPR044822">
    <property type="entry name" value="Myb_DNA-bind_4"/>
</dbReference>
<feature type="domain" description="Myb-like" evidence="7">
    <location>
        <begin position="461"/>
        <end position="519"/>
    </location>
</feature>
<keyword evidence="5" id="KW-0539">Nucleus</keyword>
<dbReference type="GO" id="GO:0003677">
    <property type="term" value="F:DNA binding"/>
    <property type="evidence" value="ECO:0007669"/>
    <property type="project" value="UniProtKB-KW"/>
</dbReference>
<keyword evidence="4" id="KW-0804">Transcription</keyword>
<name>A0A8K0H4P2_9ROSA</name>
<dbReference type="EMBL" id="VOIH02000005">
    <property type="protein sequence ID" value="KAF3445514.1"/>
    <property type="molecule type" value="Genomic_DNA"/>
</dbReference>
<evidence type="ECO:0000256" key="6">
    <source>
        <dbReference type="SAM" id="MobiDB-lite"/>
    </source>
</evidence>
<dbReference type="CDD" id="cd12203">
    <property type="entry name" value="GT1"/>
    <property type="match status" value="2"/>
</dbReference>
<evidence type="ECO:0000313" key="9">
    <source>
        <dbReference type="Proteomes" id="UP000796880"/>
    </source>
</evidence>
<dbReference type="PANTHER" id="PTHR21654">
    <property type="entry name" value="FI21293P1"/>
    <property type="match status" value="1"/>
</dbReference>
<feature type="compositionally biased region" description="Basic and acidic residues" evidence="6">
    <location>
        <begin position="65"/>
        <end position="74"/>
    </location>
</feature>
<gene>
    <name evidence="8" type="ORF">FNV43_RR10690</name>
</gene>
<dbReference type="GO" id="GO:0006355">
    <property type="term" value="P:regulation of DNA-templated transcription"/>
    <property type="evidence" value="ECO:0007669"/>
    <property type="project" value="UniProtKB-ARBA"/>
</dbReference>
<feature type="compositionally biased region" description="Acidic residues" evidence="6">
    <location>
        <begin position="621"/>
        <end position="639"/>
    </location>
</feature>
<comment type="subcellular location">
    <subcellularLocation>
        <location evidence="1">Nucleus</location>
    </subcellularLocation>
</comment>